<proteinExistence type="predicted"/>
<dbReference type="AlphaFoldDB" id="A0A6I9USC2"/>
<sequence>MDEGQEPWLLGGDFNTVLYCSERKGGAAPKIRTMEDFGDMMMDCGLQDAGFEGSKFTWSRNRLWQRLDRFLFSHTWTQAFPLSRIQHLTRNVSDHCPLLLFVKQEMKTGPTPFHFQNMWTKHHDFKCCVTTSWQHPIHGHGMFAFQQKLHLIRAALKLWNTEVFGNIFQNIMDAEQRVKVAEQAYDGDPSDENLIAMNKAIAELTFALSVEESYWKQKAASEDIKVSVVEYFTQAFRMDDRVSVDDLHWVPNILSEEDRHHLNATPTIEDVKATVFDMCPDSTAGPDGFSAHFFQCCWDIIGQDLYDAVLDFLSGSTPPKNFTTTTIVLIPKVEVPSTWKDFRPISLCNVTGKILSKVINNQMAKLLPKIISPSQSDFVQGCMISDNILLAQELSHCLGKNGSLSNTICKLDMEKAYDRVNWTFLYQMLSRVGFPTH</sequence>
<dbReference type="InterPro" id="IPR043502">
    <property type="entry name" value="DNA/RNA_pol_sf"/>
</dbReference>
<reference evidence="3" key="1">
    <citation type="submission" date="2025-08" db="UniProtKB">
        <authorList>
            <consortium name="RefSeq"/>
        </authorList>
    </citation>
    <scope>IDENTIFICATION</scope>
</reference>
<dbReference type="KEGG" id="sind:105179936"/>
<dbReference type="OrthoDB" id="1741802at2759"/>
<evidence type="ECO:0000313" key="3">
    <source>
        <dbReference type="RefSeq" id="XP_011101896.1"/>
    </source>
</evidence>
<evidence type="ECO:0000313" key="2">
    <source>
        <dbReference type="Proteomes" id="UP000504604"/>
    </source>
</evidence>
<dbReference type="GeneID" id="105179936"/>
<dbReference type="PANTHER" id="PTHR33710:SF62">
    <property type="entry name" value="DUF4283 DOMAIN PROTEIN"/>
    <property type="match status" value="1"/>
</dbReference>
<dbReference type="Gene3D" id="3.60.10.10">
    <property type="entry name" value="Endonuclease/exonuclease/phosphatase"/>
    <property type="match status" value="1"/>
</dbReference>
<dbReference type="InterPro" id="IPR000477">
    <property type="entry name" value="RT_dom"/>
</dbReference>
<dbReference type="CDD" id="cd01650">
    <property type="entry name" value="RT_nLTR_like"/>
    <property type="match status" value="1"/>
</dbReference>
<dbReference type="InterPro" id="IPR005135">
    <property type="entry name" value="Endo/exonuclease/phosphatase"/>
</dbReference>
<dbReference type="PROSITE" id="PS50878">
    <property type="entry name" value="RT_POL"/>
    <property type="match status" value="1"/>
</dbReference>
<dbReference type="SUPFAM" id="SSF56672">
    <property type="entry name" value="DNA/RNA polymerases"/>
    <property type="match status" value="1"/>
</dbReference>
<name>A0A6I9USC2_SESIN</name>
<organism evidence="2 3">
    <name type="scientific">Sesamum indicum</name>
    <name type="common">Oriental sesame</name>
    <name type="synonym">Sesamum orientale</name>
    <dbReference type="NCBI Taxonomy" id="4182"/>
    <lineage>
        <taxon>Eukaryota</taxon>
        <taxon>Viridiplantae</taxon>
        <taxon>Streptophyta</taxon>
        <taxon>Embryophyta</taxon>
        <taxon>Tracheophyta</taxon>
        <taxon>Spermatophyta</taxon>
        <taxon>Magnoliopsida</taxon>
        <taxon>eudicotyledons</taxon>
        <taxon>Gunneridae</taxon>
        <taxon>Pentapetalae</taxon>
        <taxon>asterids</taxon>
        <taxon>lamiids</taxon>
        <taxon>Lamiales</taxon>
        <taxon>Pedaliaceae</taxon>
        <taxon>Sesamum</taxon>
    </lineage>
</organism>
<dbReference type="InParanoid" id="A0A6I9USC2"/>
<dbReference type="PANTHER" id="PTHR33710">
    <property type="entry name" value="BNAC02G09200D PROTEIN"/>
    <property type="match status" value="1"/>
</dbReference>
<feature type="domain" description="Reverse transcriptase" evidence="1">
    <location>
        <begin position="311"/>
        <end position="437"/>
    </location>
</feature>
<dbReference type="RefSeq" id="XP_011101896.1">
    <property type="nucleotide sequence ID" value="XM_011103594.1"/>
</dbReference>
<keyword evidence="2" id="KW-1185">Reference proteome</keyword>
<accession>A0A6I9USC2</accession>
<dbReference type="InterPro" id="IPR036691">
    <property type="entry name" value="Endo/exonu/phosph_ase_sf"/>
</dbReference>
<evidence type="ECO:0000259" key="1">
    <source>
        <dbReference type="PROSITE" id="PS50878"/>
    </source>
</evidence>
<dbReference type="Pfam" id="PF00078">
    <property type="entry name" value="RVT_1"/>
    <property type="match status" value="1"/>
</dbReference>
<dbReference type="Proteomes" id="UP000504604">
    <property type="component" value="Unplaced"/>
</dbReference>
<dbReference type="GO" id="GO:0003824">
    <property type="term" value="F:catalytic activity"/>
    <property type="evidence" value="ECO:0007669"/>
    <property type="project" value="InterPro"/>
</dbReference>
<protein>
    <submittedName>
        <fullName evidence="3">Uncharacterized protein LOC105179936</fullName>
    </submittedName>
</protein>
<dbReference type="SUPFAM" id="SSF56219">
    <property type="entry name" value="DNase I-like"/>
    <property type="match status" value="1"/>
</dbReference>
<dbReference type="Pfam" id="PF03372">
    <property type="entry name" value="Exo_endo_phos"/>
    <property type="match status" value="1"/>
</dbReference>
<gene>
    <name evidence="3" type="primary">LOC105179936</name>
</gene>